<dbReference type="VEuPathDB" id="FungiDB:BON22_5436"/>
<dbReference type="Pfam" id="PF00474">
    <property type="entry name" value="SSF"/>
    <property type="match status" value="1"/>
</dbReference>
<feature type="transmembrane region" description="Helical" evidence="7">
    <location>
        <begin position="325"/>
        <end position="345"/>
    </location>
</feature>
<proteinExistence type="inferred from homology"/>
<evidence type="ECO:0000256" key="4">
    <source>
        <dbReference type="ARBA" id="ARBA00022989"/>
    </source>
</evidence>
<dbReference type="EMBL" id="MPUK01000018">
    <property type="protein sequence ID" value="ONH64717.1"/>
    <property type="molecule type" value="Genomic_DNA"/>
</dbReference>
<protein>
    <submittedName>
        <fullName evidence="8">Urea active transporter</fullName>
    </submittedName>
</protein>
<sequence>MDSKNKYTKTHSDNVKANANLVTTFPEMGYFRFGTAGHLAFMWCALVCNSMVSACILIGGSAVVNAVTGVNFYASIWLISFVCAIYVFFGGLRATFIADAIHTFILLIFIMIFAYTVYAGDDSKIGSPSRMVELLTERAKTIPVEGNYHGSYLTFRSLHGTIYSIQDVIMGFGLVNCDQAYWSRAIASKSKTISSSYFCAACCWFIIPVTMGLTLGLGARALSLNDDFPSLSDSEVNAGLSAVATARYVLGKAGSTLIVLMVFLSVVNAARISVFLWFIYSAALTCILHRIGISLGWLFNFLGVATASGVFPIALTFLWKDLNTFGAVGGSIGGMFLALVVWLVTCKTLEGEISVDNLASTYVAFAGNATAIILGGVIAIVSGLIWPANFDFDKTRNRTVLSEHLEDHENTSEHLTTEIDAKDQTGKTDVQEIDQDIISNSDTLDELPQKQVLDFDVLDSQYKRYIIATFALLLTFMFIIPISIGAPPYIFST</sequence>
<dbReference type="PROSITE" id="PS50283">
    <property type="entry name" value="NA_SOLUT_SYMP_3"/>
    <property type="match status" value="1"/>
</dbReference>
<dbReference type="CDD" id="cd11476">
    <property type="entry name" value="SLC5sbd_DUR3"/>
    <property type="match status" value="1"/>
</dbReference>
<dbReference type="PANTHER" id="PTHR46154:SF2">
    <property type="entry name" value="SOLUTE SYMPORTER FAMILY TRANSPORTER (AFU_ORTHOLOGUE AFUA_6G03200)"/>
    <property type="match status" value="1"/>
</dbReference>
<accession>A0A1V2KYJ6</accession>
<feature type="transmembrane region" description="Helical" evidence="7">
    <location>
        <begin position="70"/>
        <end position="89"/>
    </location>
</feature>
<feature type="transmembrane region" description="Helical" evidence="7">
    <location>
        <begin position="239"/>
        <end position="267"/>
    </location>
</feature>
<comment type="caution">
    <text evidence="8">The sequence shown here is derived from an EMBL/GenBank/DDBJ whole genome shotgun (WGS) entry which is preliminary data.</text>
</comment>
<feature type="transmembrane region" description="Helical" evidence="7">
    <location>
        <begin position="274"/>
        <end position="291"/>
    </location>
</feature>
<reference evidence="9" key="1">
    <citation type="journal article" date="2017" name="Genome Announc.">
        <title>Genome sequences of Cyberlindnera fabianii 65, Pichia kudriavzevii 129, and Saccharomyces cerevisiae 131 isolated from fermented masau fruits in Zimbabwe.</title>
        <authorList>
            <person name="van Rijswijck I.M.H."/>
            <person name="Derks M.F.L."/>
            <person name="Abee T."/>
            <person name="de Ridder D."/>
            <person name="Smid E.J."/>
        </authorList>
    </citation>
    <scope>NUCLEOTIDE SEQUENCE [LARGE SCALE GENOMIC DNA]</scope>
    <source>
        <strain evidence="9">65</strain>
    </source>
</reference>
<keyword evidence="5 7" id="KW-0472">Membrane</keyword>
<evidence type="ECO:0000256" key="7">
    <source>
        <dbReference type="SAM" id="Phobius"/>
    </source>
</evidence>
<dbReference type="InterPro" id="IPR031155">
    <property type="entry name" value="DUR"/>
</dbReference>
<name>A0A1V2KYJ6_CYBFA</name>
<dbReference type="GO" id="GO:0015204">
    <property type="term" value="F:urea transmembrane transporter activity"/>
    <property type="evidence" value="ECO:0007669"/>
    <property type="project" value="InterPro"/>
</dbReference>
<organism evidence="8 9">
    <name type="scientific">Cyberlindnera fabianii</name>
    <name type="common">Yeast</name>
    <name type="synonym">Hansenula fabianii</name>
    <dbReference type="NCBI Taxonomy" id="36022"/>
    <lineage>
        <taxon>Eukaryota</taxon>
        <taxon>Fungi</taxon>
        <taxon>Dikarya</taxon>
        <taxon>Ascomycota</taxon>
        <taxon>Saccharomycotina</taxon>
        <taxon>Saccharomycetes</taxon>
        <taxon>Phaffomycetales</taxon>
        <taxon>Phaffomycetaceae</taxon>
        <taxon>Cyberlindnera</taxon>
    </lineage>
</organism>
<evidence type="ECO:0000256" key="3">
    <source>
        <dbReference type="ARBA" id="ARBA00022692"/>
    </source>
</evidence>
<feature type="transmembrane region" description="Helical" evidence="7">
    <location>
        <begin position="297"/>
        <end position="318"/>
    </location>
</feature>
<dbReference type="AlphaFoldDB" id="A0A1V2KYJ6"/>
<dbReference type="InterPro" id="IPR038377">
    <property type="entry name" value="Na/Glc_symporter_sf"/>
</dbReference>
<feature type="transmembrane region" description="Helical" evidence="7">
    <location>
        <begin position="197"/>
        <end position="219"/>
    </location>
</feature>
<gene>
    <name evidence="8" type="ORF">BON22_5436</name>
</gene>
<keyword evidence="9" id="KW-1185">Reference proteome</keyword>
<feature type="transmembrane region" description="Helical" evidence="7">
    <location>
        <begin position="465"/>
        <end position="490"/>
    </location>
</feature>
<dbReference type="STRING" id="36022.A0A1V2KYJ6"/>
<dbReference type="OMA" id="EDHENTS"/>
<keyword evidence="4 7" id="KW-1133">Transmembrane helix</keyword>
<dbReference type="Proteomes" id="UP000189513">
    <property type="component" value="Unassembled WGS sequence"/>
</dbReference>
<feature type="transmembrane region" description="Helical" evidence="7">
    <location>
        <begin position="365"/>
        <end position="388"/>
    </location>
</feature>
<evidence type="ECO:0000313" key="8">
    <source>
        <dbReference type="EMBL" id="ONH64717.1"/>
    </source>
</evidence>
<dbReference type="Gene3D" id="1.20.1730.10">
    <property type="entry name" value="Sodium/glucose cotransporter"/>
    <property type="match status" value="1"/>
</dbReference>
<comment type="subcellular location">
    <subcellularLocation>
        <location evidence="1">Membrane</location>
        <topology evidence="1">Multi-pass membrane protein</topology>
    </subcellularLocation>
</comment>
<keyword evidence="3 7" id="KW-0812">Transmembrane</keyword>
<feature type="transmembrane region" description="Helical" evidence="7">
    <location>
        <begin position="40"/>
        <end position="63"/>
    </location>
</feature>
<dbReference type="GO" id="GO:0005886">
    <property type="term" value="C:plasma membrane"/>
    <property type="evidence" value="ECO:0007669"/>
    <property type="project" value="TreeGrafter"/>
</dbReference>
<evidence type="ECO:0000256" key="1">
    <source>
        <dbReference type="ARBA" id="ARBA00004141"/>
    </source>
</evidence>
<evidence type="ECO:0000256" key="2">
    <source>
        <dbReference type="ARBA" id="ARBA00006434"/>
    </source>
</evidence>
<evidence type="ECO:0000256" key="6">
    <source>
        <dbReference type="RuleBase" id="RU362091"/>
    </source>
</evidence>
<feature type="transmembrane region" description="Helical" evidence="7">
    <location>
        <begin position="101"/>
        <end position="120"/>
    </location>
</feature>
<evidence type="ECO:0000256" key="5">
    <source>
        <dbReference type="ARBA" id="ARBA00023136"/>
    </source>
</evidence>
<dbReference type="InterPro" id="IPR001734">
    <property type="entry name" value="Na/solute_symporter"/>
</dbReference>
<evidence type="ECO:0000313" key="9">
    <source>
        <dbReference type="Proteomes" id="UP000189513"/>
    </source>
</evidence>
<dbReference type="PANTHER" id="PTHR46154">
    <property type="match status" value="1"/>
</dbReference>
<feature type="non-terminal residue" evidence="8">
    <location>
        <position position="493"/>
    </location>
</feature>
<comment type="similarity">
    <text evidence="2 6">Belongs to the sodium:solute symporter (SSF) (TC 2.A.21) family.</text>
</comment>